<dbReference type="RefSeq" id="WP_179348168.1">
    <property type="nucleotide sequence ID" value="NZ_JABFDI010000003.1"/>
</dbReference>
<evidence type="ECO:0000256" key="1">
    <source>
        <dbReference type="SAM" id="SignalP"/>
    </source>
</evidence>
<name>A0A3D9N516_9FLAO</name>
<evidence type="ECO:0000313" key="3">
    <source>
        <dbReference type="Proteomes" id="UP000256919"/>
    </source>
</evidence>
<evidence type="ECO:0000313" key="2">
    <source>
        <dbReference type="EMBL" id="REE27242.1"/>
    </source>
</evidence>
<feature type="signal peptide" evidence="1">
    <location>
        <begin position="1"/>
        <end position="19"/>
    </location>
</feature>
<comment type="caution">
    <text evidence="2">The sequence shown here is derived from an EMBL/GenBank/DDBJ whole genome shotgun (WGS) entry which is preliminary data.</text>
</comment>
<sequence>MKKLLLSVAILVGATLILSQDNSSELKNVNNDEVVSVQVKLPADLKN</sequence>
<gene>
    <name evidence="2" type="ORF">DFQ09_10170</name>
</gene>
<accession>A0A3D9N516</accession>
<feature type="chain" id="PRO_5017694720" evidence="1">
    <location>
        <begin position="20"/>
        <end position="47"/>
    </location>
</feature>
<dbReference type="AlphaFoldDB" id="A0A3D9N516"/>
<dbReference type="EMBL" id="QREI01000001">
    <property type="protein sequence ID" value="REE27242.1"/>
    <property type="molecule type" value="Genomic_DNA"/>
</dbReference>
<dbReference type="Proteomes" id="UP000256919">
    <property type="component" value="Unassembled WGS sequence"/>
</dbReference>
<protein>
    <submittedName>
        <fullName evidence="2">Uncharacterized protein</fullName>
    </submittedName>
</protein>
<keyword evidence="3" id="KW-1185">Reference proteome</keyword>
<proteinExistence type="predicted"/>
<organism evidence="2 3">
    <name type="scientific">Winogradskyella pacifica</name>
    <dbReference type="NCBI Taxonomy" id="664642"/>
    <lineage>
        <taxon>Bacteria</taxon>
        <taxon>Pseudomonadati</taxon>
        <taxon>Bacteroidota</taxon>
        <taxon>Flavobacteriia</taxon>
        <taxon>Flavobacteriales</taxon>
        <taxon>Flavobacteriaceae</taxon>
        <taxon>Winogradskyella</taxon>
    </lineage>
</organism>
<keyword evidence="1" id="KW-0732">Signal</keyword>
<reference evidence="2 3" key="1">
    <citation type="submission" date="2018-07" db="EMBL/GenBank/DDBJ databases">
        <title>Genomic Encyclopedia of Type Strains, Phase III (KMG-III): the genomes of soil and plant-associated and newly described type strains.</title>
        <authorList>
            <person name="Whitman W."/>
        </authorList>
    </citation>
    <scope>NUCLEOTIDE SEQUENCE [LARGE SCALE GENOMIC DNA]</scope>
    <source>
        <strain evidence="2 3">CECT 7948</strain>
    </source>
</reference>